<evidence type="ECO:0000256" key="5">
    <source>
        <dbReference type="NCBIfam" id="TIGR00112"/>
    </source>
</evidence>
<dbReference type="PIRSF" id="PIRSF000193">
    <property type="entry name" value="Pyrrol-5-carb_rd"/>
    <property type="match status" value="1"/>
</dbReference>
<evidence type="ECO:0000313" key="10">
    <source>
        <dbReference type="EMBL" id="GIL39664.1"/>
    </source>
</evidence>
<dbReference type="PROSITE" id="PS00521">
    <property type="entry name" value="P5CR"/>
    <property type="match status" value="1"/>
</dbReference>
<dbReference type="GO" id="GO:0055129">
    <property type="term" value="P:L-proline biosynthetic process"/>
    <property type="evidence" value="ECO:0007669"/>
    <property type="project" value="UniProtKB-UniRule"/>
</dbReference>
<name>A0A8S8XA84_9PROT</name>
<dbReference type="FunFam" id="1.10.3730.10:FF:000001">
    <property type="entry name" value="Pyrroline-5-carboxylate reductase"/>
    <property type="match status" value="1"/>
</dbReference>
<feature type="domain" description="Pyrroline-5-carboxylate reductase catalytic N-terminal" evidence="8">
    <location>
        <begin position="4"/>
        <end position="92"/>
    </location>
</feature>
<dbReference type="Pfam" id="PF03807">
    <property type="entry name" value="F420_oxidored"/>
    <property type="match status" value="1"/>
</dbReference>
<comment type="pathway">
    <text evidence="4 7">Amino-acid biosynthesis; L-proline biosynthesis; L-proline from L-glutamate 5-semialdehyde: step 1/1.</text>
</comment>
<dbReference type="HAMAP" id="MF_01925">
    <property type="entry name" value="P5C_reductase"/>
    <property type="match status" value="1"/>
</dbReference>
<keyword evidence="4" id="KW-0963">Cytoplasm</keyword>
<dbReference type="EMBL" id="BOPV01000001">
    <property type="protein sequence ID" value="GIL39664.1"/>
    <property type="molecule type" value="Genomic_DNA"/>
</dbReference>
<dbReference type="InterPro" id="IPR053790">
    <property type="entry name" value="P5CR-like_CS"/>
</dbReference>
<dbReference type="GO" id="GO:0004735">
    <property type="term" value="F:pyrroline-5-carboxylate reductase activity"/>
    <property type="evidence" value="ECO:0007669"/>
    <property type="project" value="UniProtKB-UniRule"/>
</dbReference>
<keyword evidence="11" id="KW-1185">Reference proteome</keyword>
<proteinExistence type="inferred from homology"/>
<dbReference type="Proteomes" id="UP000681075">
    <property type="component" value="Unassembled WGS sequence"/>
</dbReference>
<feature type="domain" description="Pyrroline-5-carboxylate reductase dimerisation" evidence="9">
    <location>
        <begin position="155"/>
        <end position="260"/>
    </location>
</feature>
<evidence type="ECO:0000259" key="9">
    <source>
        <dbReference type="Pfam" id="PF14748"/>
    </source>
</evidence>
<dbReference type="InterPro" id="IPR000304">
    <property type="entry name" value="Pyrroline-COOH_reductase"/>
</dbReference>
<keyword evidence="4 7" id="KW-0028">Amino-acid biosynthesis</keyword>
<dbReference type="SUPFAM" id="SSF48179">
    <property type="entry name" value="6-phosphogluconate dehydrogenase C-terminal domain-like"/>
    <property type="match status" value="1"/>
</dbReference>
<evidence type="ECO:0000256" key="2">
    <source>
        <dbReference type="ARBA" id="ARBA00022857"/>
    </source>
</evidence>
<comment type="catalytic activity">
    <reaction evidence="4 7">
        <text>L-proline + NADP(+) = (S)-1-pyrroline-5-carboxylate + NADPH + 2 H(+)</text>
        <dbReference type="Rhea" id="RHEA:14109"/>
        <dbReference type="ChEBI" id="CHEBI:15378"/>
        <dbReference type="ChEBI" id="CHEBI:17388"/>
        <dbReference type="ChEBI" id="CHEBI:57783"/>
        <dbReference type="ChEBI" id="CHEBI:58349"/>
        <dbReference type="ChEBI" id="CHEBI:60039"/>
        <dbReference type="EC" id="1.5.1.2"/>
    </reaction>
</comment>
<gene>
    <name evidence="10" type="primary">proC_1</name>
    <name evidence="4" type="synonym">proC</name>
    <name evidence="10" type="ORF">TMPK1_19010</name>
</gene>
<evidence type="ECO:0000256" key="3">
    <source>
        <dbReference type="ARBA" id="ARBA00023002"/>
    </source>
</evidence>
<dbReference type="Gene3D" id="1.10.3730.10">
    <property type="entry name" value="ProC C-terminal domain-like"/>
    <property type="match status" value="1"/>
</dbReference>
<feature type="binding site" evidence="6">
    <location>
        <begin position="7"/>
        <end position="12"/>
    </location>
    <ligand>
        <name>NADP(+)</name>
        <dbReference type="ChEBI" id="CHEBI:58349"/>
    </ligand>
</feature>
<keyword evidence="4 7" id="KW-0641">Proline biosynthesis</keyword>
<accession>A0A8S8XA84</accession>
<dbReference type="PANTHER" id="PTHR11645">
    <property type="entry name" value="PYRROLINE-5-CARBOXYLATE REDUCTASE"/>
    <property type="match status" value="1"/>
</dbReference>
<dbReference type="GO" id="GO:0005737">
    <property type="term" value="C:cytoplasm"/>
    <property type="evidence" value="ECO:0007669"/>
    <property type="project" value="UniProtKB-SubCell"/>
</dbReference>
<comment type="caution">
    <text evidence="10">The sequence shown here is derived from an EMBL/GenBank/DDBJ whole genome shotgun (WGS) entry which is preliminary data.</text>
</comment>
<evidence type="ECO:0000256" key="6">
    <source>
        <dbReference type="PIRSR" id="PIRSR000193-1"/>
    </source>
</evidence>
<dbReference type="RefSeq" id="WP_420242767.1">
    <property type="nucleotide sequence ID" value="NZ_BOPV01000001.1"/>
</dbReference>
<comment type="function">
    <text evidence="4">Catalyzes the reduction of 1-pyrroline-5-carboxylate (PCA) to L-proline.</text>
</comment>
<dbReference type="NCBIfam" id="TIGR00112">
    <property type="entry name" value="proC"/>
    <property type="match status" value="1"/>
</dbReference>
<dbReference type="PANTHER" id="PTHR11645:SF0">
    <property type="entry name" value="PYRROLINE-5-CARBOXYLATE REDUCTASE 3"/>
    <property type="match status" value="1"/>
</dbReference>
<evidence type="ECO:0000259" key="8">
    <source>
        <dbReference type="Pfam" id="PF03807"/>
    </source>
</evidence>
<dbReference type="InterPro" id="IPR036291">
    <property type="entry name" value="NAD(P)-bd_dom_sf"/>
</dbReference>
<keyword evidence="2 4" id="KW-0521">NADP</keyword>
<evidence type="ECO:0000256" key="1">
    <source>
        <dbReference type="ARBA" id="ARBA00005525"/>
    </source>
</evidence>
<keyword evidence="3 4" id="KW-0560">Oxidoreductase</keyword>
<organism evidence="10 11">
    <name type="scientific">Roseiterribacter gracilis</name>
    <dbReference type="NCBI Taxonomy" id="2812848"/>
    <lineage>
        <taxon>Bacteria</taxon>
        <taxon>Pseudomonadati</taxon>
        <taxon>Pseudomonadota</taxon>
        <taxon>Alphaproteobacteria</taxon>
        <taxon>Rhodospirillales</taxon>
        <taxon>Roseiterribacteraceae</taxon>
        <taxon>Roseiterribacter</taxon>
    </lineage>
</organism>
<feature type="binding site" evidence="6">
    <location>
        <begin position="63"/>
        <end position="66"/>
    </location>
    <ligand>
        <name>NADP(+)</name>
        <dbReference type="ChEBI" id="CHEBI:58349"/>
    </ligand>
</feature>
<comment type="subcellular location">
    <subcellularLocation>
        <location evidence="4">Cytoplasm</location>
    </subcellularLocation>
</comment>
<dbReference type="Pfam" id="PF14748">
    <property type="entry name" value="P5CR_dimer"/>
    <property type="match status" value="1"/>
</dbReference>
<dbReference type="Gene3D" id="3.40.50.720">
    <property type="entry name" value="NAD(P)-binding Rossmann-like Domain"/>
    <property type="match status" value="1"/>
</dbReference>
<dbReference type="InterPro" id="IPR028939">
    <property type="entry name" value="P5C_Rdtase_cat_N"/>
</dbReference>
<reference evidence="10" key="1">
    <citation type="submission" date="2021-02" db="EMBL/GenBank/DDBJ databases">
        <title>Genome sequence of Rhodospirillales sp. strain TMPK1 isolated from soil.</title>
        <authorList>
            <person name="Nakai R."/>
            <person name="Kusada H."/>
            <person name="Tamaki H."/>
        </authorList>
    </citation>
    <scope>NUCLEOTIDE SEQUENCE</scope>
    <source>
        <strain evidence="10">TMPK1</strain>
    </source>
</reference>
<evidence type="ECO:0000256" key="4">
    <source>
        <dbReference type="HAMAP-Rule" id="MF_01925"/>
    </source>
</evidence>
<evidence type="ECO:0000256" key="7">
    <source>
        <dbReference type="RuleBase" id="RU003903"/>
    </source>
</evidence>
<dbReference type="InterPro" id="IPR029036">
    <property type="entry name" value="P5CR_dimer"/>
</dbReference>
<dbReference type="EC" id="1.5.1.2" evidence="4 5"/>
<evidence type="ECO:0000313" key="11">
    <source>
        <dbReference type="Proteomes" id="UP000681075"/>
    </source>
</evidence>
<comment type="similarity">
    <text evidence="1 4 7">Belongs to the pyrroline-5-carboxylate reductase family.</text>
</comment>
<protein>
    <recommendedName>
        <fullName evidence="4 5">Pyrroline-5-carboxylate reductase</fullName>
        <shortName evidence="4">P5C reductase</shortName>
        <shortName evidence="4">P5CR</shortName>
        <ecNumber evidence="4 5">1.5.1.2</ecNumber>
    </recommendedName>
    <alternativeName>
        <fullName evidence="4">PCA reductase</fullName>
    </alternativeName>
</protein>
<dbReference type="AlphaFoldDB" id="A0A8S8XA84"/>
<sequence>MTQIVLLGCGKMGGALLRGLSARANGDTVWVLDPLATATQGARRLHEPSDIAALPDPVTVVIAVKPDKVASALAALRPHLRPTMSFISIAAGVASATLRASLDDKVGLLRAMPNIAVAAGAGITAAVACGATPAQRAICDDIFRAVGAVVWLNEEAQLDLATAISGSGPAYFYRFTEALEAAAIETGLPREIAAALAARTLVGAGALLDSDGRTPADLRRDVTSPAGTTAAALDRFDAGGQLHALTLDAVRAAVARAHELRNG</sequence>
<comment type="catalytic activity">
    <reaction evidence="4">
        <text>L-proline + NAD(+) = (S)-1-pyrroline-5-carboxylate + NADH + 2 H(+)</text>
        <dbReference type="Rhea" id="RHEA:14105"/>
        <dbReference type="ChEBI" id="CHEBI:15378"/>
        <dbReference type="ChEBI" id="CHEBI:17388"/>
        <dbReference type="ChEBI" id="CHEBI:57540"/>
        <dbReference type="ChEBI" id="CHEBI:57945"/>
        <dbReference type="ChEBI" id="CHEBI:60039"/>
        <dbReference type="EC" id="1.5.1.2"/>
    </reaction>
</comment>
<dbReference type="SUPFAM" id="SSF51735">
    <property type="entry name" value="NAD(P)-binding Rossmann-fold domains"/>
    <property type="match status" value="1"/>
</dbReference>
<dbReference type="InterPro" id="IPR008927">
    <property type="entry name" value="6-PGluconate_DH-like_C_sf"/>
</dbReference>